<accession>A0AAV4UBI9</accession>
<evidence type="ECO:0000313" key="6">
    <source>
        <dbReference type="EMBL" id="GIY55212.1"/>
    </source>
</evidence>
<dbReference type="EMBL" id="BPLQ01011068">
    <property type="protein sequence ID" value="GIY55212.1"/>
    <property type="molecule type" value="Genomic_DNA"/>
</dbReference>
<dbReference type="SUPFAM" id="SSF52058">
    <property type="entry name" value="L domain-like"/>
    <property type="match status" value="1"/>
</dbReference>
<evidence type="ECO:0000256" key="4">
    <source>
        <dbReference type="SAM" id="SignalP"/>
    </source>
</evidence>
<name>A0AAV4UBI9_9ARAC</name>
<keyword evidence="2 4" id="KW-0732">Signal</keyword>
<evidence type="ECO:0000256" key="2">
    <source>
        <dbReference type="ARBA" id="ARBA00022729"/>
    </source>
</evidence>
<dbReference type="Proteomes" id="UP001054837">
    <property type="component" value="Unassembled WGS sequence"/>
</dbReference>
<feature type="signal peptide" evidence="4">
    <location>
        <begin position="1"/>
        <end position="18"/>
    </location>
</feature>
<dbReference type="AlphaFoldDB" id="A0AAV4UBI9"/>
<sequence>MIKISLLILASILALVTSNADYSGCPDSSTLRPCSCLHRPGSNALICTGISKQGILNIFNDTTDWTFFTLFIHRSRINYIPFTSLRSKKFKNILVANSHLNSLFDEDSGVYNGTEIIHLNDVHFDEGFKWTWFRPLKQITYLNLQFMHMPTLGEEVTENLSKGLEHFLMSNTHTTNLADGVFRNFNNLLEIKIRNSQVTNLKRTMFPLPSKMQKFDFTANLLQTLPDDLFLNMPHLKVIRLGENRISLLSHSVFGIVYQQLDFLDLTGNPLKCDCSLRWLEREDRKVVAGNCILPEMKRGESLTNLNNDDFKECLEITS</sequence>
<dbReference type="InterPro" id="IPR032675">
    <property type="entry name" value="LRR_dom_sf"/>
</dbReference>
<proteinExistence type="predicted"/>
<dbReference type="InterPro" id="IPR000483">
    <property type="entry name" value="Cys-rich_flank_reg_C"/>
</dbReference>
<keyword evidence="3" id="KW-0677">Repeat</keyword>
<evidence type="ECO:0000256" key="3">
    <source>
        <dbReference type="ARBA" id="ARBA00022737"/>
    </source>
</evidence>
<feature type="domain" description="LRRCT" evidence="5">
    <location>
        <begin position="269"/>
        <end position="315"/>
    </location>
</feature>
<evidence type="ECO:0000256" key="1">
    <source>
        <dbReference type="ARBA" id="ARBA00022614"/>
    </source>
</evidence>
<evidence type="ECO:0000313" key="7">
    <source>
        <dbReference type="Proteomes" id="UP001054837"/>
    </source>
</evidence>
<keyword evidence="1" id="KW-0433">Leucine-rich repeat</keyword>
<dbReference type="Pfam" id="PF13855">
    <property type="entry name" value="LRR_8"/>
    <property type="match status" value="1"/>
</dbReference>
<gene>
    <name evidence="6" type="primary">AVEN_133638_1</name>
    <name evidence="6" type="ORF">CDAR_404581</name>
</gene>
<dbReference type="InterPro" id="IPR052286">
    <property type="entry name" value="Wnt_signaling_inhibitor"/>
</dbReference>
<dbReference type="PANTHER" id="PTHR24364">
    <property type="entry name" value="LP06937P"/>
    <property type="match status" value="1"/>
</dbReference>
<dbReference type="SMART" id="SM00082">
    <property type="entry name" value="LRRCT"/>
    <property type="match status" value="1"/>
</dbReference>
<keyword evidence="7" id="KW-1185">Reference proteome</keyword>
<reference evidence="6 7" key="1">
    <citation type="submission" date="2021-06" db="EMBL/GenBank/DDBJ databases">
        <title>Caerostris darwini draft genome.</title>
        <authorList>
            <person name="Kono N."/>
            <person name="Arakawa K."/>
        </authorList>
    </citation>
    <scope>NUCLEOTIDE SEQUENCE [LARGE SCALE GENOMIC DNA]</scope>
</reference>
<organism evidence="6 7">
    <name type="scientific">Caerostris darwini</name>
    <dbReference type="NCBI Taxonomy" id="1538125"/>
    <lineage>
        <taxon>Eukaryota</taxon>
        <taxon>Metazoa</taxon>
        <taxon>Ecdysozoa</taxon>
        <taxon>Arthropoda</taxon>
        <taxon>Chelicerata</taxon>
        <taxon>Arachnida</taxon>
        <taxon>Araneae</taxon>
        <taxon>Araneomorphae</taxon>
        <taxon>Entelegynae</taxon>
        <taxon>Araneoidea</taxon>
        <taxon>Araneidae</taxon>
        <taxon>Caerostris</taxon>
    </lineage>
</organism>
<comment type="caution">
    <text evidence="6">The sequence shown here is derived from an EMBL/GenBank/DDBJ whole genome shotgun (WGS) entry which is preliminary data.</text>
</comment>
<protein>
    <recommendedName>
        <fullName evidence="5">LRRCT domain-containing protein</fullName>
    </recommendedName>
</protein>
<dbReference type="PANTHER" id="PTHR24364:SF18">
    <property type="entry name" value="LP06937P"/>
    <property type="match status" value="1"/>
</dbReference>
<evidence type="ECO:0000259" key="5">
    <source>
        <dbReference type="SMART" id="SM00082"/>
    </source>
</evidence>
<dbReference type="GO" id="GO:0016020">
    <property type="term" value="C:membrane"/>
    <property type="evidence" value="ECO:0007669"/>
    <property type="project" value="TreeGrafter"/>
</dbReference>
<dbReference type="InterPro" id="IPR001611">
    <property type="entry name" value="Leu-rich_rpt"/>
</dbReference>
<dbReference type="Gene3D" id="3.80.10.10">
    <property type="entry name" value="Ribonuclease Inhibitor"/>
    <property type="match status" value="1"/>
</dbReference>
<feature type="chain" id="PRO_5043416647" description="LRRCT domain-containing protein" evidence="4">
    <location>
        <begin position="19"/>
        <end position="319"/>
    </location>
</feature>